<gene>
    <name evidence="2" type="ORF">KP79_PYT11719</name>
</gene>
<name>A0A210QSF1_MIZYE</name>
<dbReference type="Proteomes" id="UP000242188">
    <property type="component" value="Unassembled WGS sequence"/>
</dbReference>
<evidence type="ECO:0000313" key="2">
    <source>
        <dbReference type="EMBL" id="OWF51656.1"/>
    </source>
</evidence>
<proteinExistence type="predicted"/>
<organism evidence="2 3">
    <name type="scientific">Mizuhopecten yessoensis</name>
    <name type="common">Japanese scallop</name>
    <name type="synonym">Patinopecten yessoensis</name>
    <dbReference type="NCBI Taxonomy" id="6573"/>
    <lineage>
        <taxon>Eukaryota</taxon>
        <taxon>Metazoa</taxon>
        <taxon>Spiralia</taxon>
        <taxon>Lophotrochozoa</taxon>
        <taxon>Mollusca</taxon>
        <taxon>Bivalvia</taxon>
        <taxon>Autobranchia</taxon>
        <taxon>Pteriomorphia</taxon>
        <taxon>Pectinida</taxon>
        <taxon>Pectinoidea</taxon>
        <taxon>Pectinidae</taxon>
        <taxon>Mizuhopecten</taxon>
    </lineage>
</organism>
<sequence length="127" mass="14161">METMRYFALLFVLLFVPFVLGSDSVETDPGENASTCKGKDGEILLDNKRNLVRCLKCDNVAANVDHSTDMVCNCPEGRMCKAQEKEGTSTVTFEYYCTKKNLDISMFNSGLNLDNNEQQQPATESGR</sequence>
<keyword evidence="3" id="KW-1185">Reference proteome</keyword>
<protein>
    <submittedName>
        <fullName evidence="2">Uncharacterized protein</fullName>
    </submittedName>
</protein>
<keyword evidence="1" id="KW-0732">Signal</keyword>
<evidence type="ECO:0000313" key="3">
    <source>
        <dbReference type="Proteomes" id="UP000242188"/>
    </source>
</evidence>
<reference evidence="2 3" key="1">
    <citation type="journal article" date="2017" name="Nat. Ecol. Evol.">
        <title>Scallop genome provides insights into evolution of bilaterian karyotype and development.</title>
        <authorList>
            <person name="Wang S."/>
            <person name="Zhang J."/>
            <person name="Jiao W."/>
            <person name="Li J."/>
            <person name="Xun X."/>
            <person name="Sun Y."/>
            <person name="Guo X."/>
            <person name="Huan P."/>
            <person name="Dong B."/>
            <person name="Zhang L."/>
            <person name="Hu X."/>
            <person name="Sun X."/>
            <person name="Wang J."/>
            <person name="Zhao C."/>
            <person name="Wang Y."/>
            <person name="Wang D."/>
            <person name="Huang X."/>
            <person name="Wang R."/>
            <person name="Lv J."/>
            <person name="Li Y."/>
            <person name="Zhang Z."/>
            <person name="Liu B."/>
            <person name="Lu W."/>
            <person name="Hui Y."/>
            <person name="Liang J."/>
            <person name="Zhou Z."/>
            <person name="Hou R."/>
            <person name="Li X."/>
            <person name="Liu Y."/>
            <person name="Li H."/>
            <person name="Ning X."/>
            <person name="Lin Y."/>
            <person name="Zhao L."/>
            <person name="Xing Q."/>
            <person name="Dou J."/>
            <person name="Li Y."/>
            <person name="Mao J."/>
            <person name="Guo H."/>
            <person name="Dou H."/>
            <person name="Li T."/>
            <person name="Mu C."/>
            <person name="Jiang W."/>
            <person name="Fu Q."/>
            <person name="Fu X."/>
            <person name="Miao Y."/>
            <person name="Liu J."/>
            <person name="Yu Q."/>
            <person name="Li R."/>
            <person name="Liao H."/>
            <person name="Li X."/>
            <person name="Kong Y."/>
            <person name="Jiang Z."/>
            <person name="Chourrout D."/>
            <person name="Li R."/>
            <person name="Bao Z."/>
        </authorList>
    </citation>
    <scope>NUCLEOTIDE SEQUENCE [LARGE SCALE GENOMIC DNA]</scope>
    <source>
        <strain evidence="2 3">PY_sf001</strain>
    </source>
</reference>
<feature type="chain" id="PRO_5012532740" evidence="1">
    <location>
        <begin position="22"/>
        <end position="127"/>
    </location>
</feature>
<dbReference type="AlphaFoldDB" id="A0A210QSF1"/>
<dbReference type="EMBL" id="NEDP02002179">
    <property type="protein sequence ID" value="OWF51656.1"/>
    <property type="molecule type" value="Genomic_DNA"/>
</dbReference>
<evidence type="ECO:0000256" key="1">
    <source>
        <dbReference type="SAM" id="SignalP"/>
    </source>
</evidence>
<feature type="signal peptide" evidence="1">
    <location>
        <begin position="1"/>
        <end position="21"/>
    </location>
</feature>
<accession>A0A210QSF1</accession>
<comment type="caution">
    <text evidence="2">The sequence shown here is derived from an EMBL/GenBank/DDBJ whole genome shotgun (WGS) entry which is preliminary data.</text>
</comment>